<dbReference type="InterPro" id="IPR006811">
    <property type="entry name" value="RNA_pol_II_suA"/>
</dbReference>
<keyword evidence="11" id="KW-1185">Reference proteome</keyword>
<dbReference type="AlphaFoldDB" id="A0A9P6UES5"/>
<comment type="caution">
    <text evidence="10">The sequence shown here is derived from an EMBL/GenBank/DDBJ whole genome shotgun (WGS) entry which is preliminary data.</text>
</comment>
<sequence length="191" mass="22027">MVRFAVICASNQNRSMEAHNVLLKNGFTVSSYGTGTMVRLPGPTIDKPNIYNFGTPYNDVYQELKGKDTQLYQSNGLLQMLDRNRKIKNSPERWQESRQEFDVIITCEERCFDAVCEDLIQRGESRSNPVHVINVDIKDNYDEALVGGRMIHHLAKDIDQARDLDQEIQPILDRFNQRYPSTPVLHSVSYF</sequence>
<keyword evidence="3 9" id="KW-0507">mRNA processing</keyword>
<dbReference type="Proteomes" id="UP000823405">
    <property type="component" value="Unassembled WGS sequence"/>
</dbReference>
<dbReference type="GO" id="GO:0005847">
    <property type="term" value="C:mRNA cleavage and polyadenylation specificity factor complex"/>
    <property type="evidence" value="ECO:0007669"/>
    <property type="project" value="UniProtKB-ARBA"/>
</dbReference>
<name>A0A9P6UES5_9FUNG</name>
<protein>
    <recommendedName>
        <fullName evidence="9">RNA polymerase II subunit A C-terminal domain phosphatase SSU72</fullName>
        <shortName evidence="9">CTD phosphatase SSU72</shortName>
        <ecNumber evidence="9">3.1.3.16</ecNumber>
    </recommendedName>
</protein>
<dbReference type="GO" id="GO:0008420">
    <property type="term" value="F:RNA polymerase II CTD heptapeptide repeat phosphatase activity"/>
    <property type="evidence" value="ECO:0007669"/>
    <property type="project" value="UniProtKB-ARBA"/>
</dbReference>
<evidence type="ECO:0000256" key="9">
    <source>
        <dbReference type="RuleBase" id="RU369031"/>
    </source>
</evidence>
<dbReference type="EMBL" id="JAAAIN010003645">
    <property type="protein sequence ID" value="KAG0284735.1"/>
    <property type="molecule type" value="Genomic_DNA"/>
</dbReference>
<dbReference type="OrthoDB" id="57957at2759"/>
<accession>A0A9P6UES5</accession>
<keyword evidence="4 9" id="KW-0378">Hydrolase</keyword>
<evidence type="ECO:0000313" key="10">
    <source>
        <dbReference type="EMBL" id="KAG0284735.1"/>
    </source>
</evidence>
<evidence type="ECO:0000256" key="8">
    <source>
        <dbReference type="ARBA" id="ARBA00048336"/>
    </source>
</evidence>
<keyword evidence="5 9" id="KW-0904">Protein phosphatase</keyword>
<dbReference type="Gene3D" id="3.40.50.2300">
    <property type="match status" value="2"/>
</dbReference>
<evidence type="ECO:0000313" key="11">
    <source>
        <dbReference type="Proteomes" id="UP000823405"/>
    </source>
</evidence>
<gene>
    <name evidence="10" type="primary">SSU72</name>
    <name evidence="10" type="ORF">BGZ97_008074</name>
</gene>
<reference evidence="10" key="1">
    <citation type="journal article" date="2020" name="Fungal Divers.">
        <title>Resolving the Mortierellaceae phylogeny through synthesis of multi-gene phylogenetics and phylogenomics.</title>
        <authorList>
            <person name="Vandepol N."/>
            <person name="Liber J."/>
            <person name="Desiro A."/>
            <person name="Na H."/>
            <person name="Kennedy M."/>
            <person name="Barry K."/>
            <person name="Grigoriev I.V."/>
            <person name="Miller A.N."/>
            <person name="O'Donnell K."/>
            <person name="Stajich J.E."/>
            <person name="Bonito G."/>
        </authorList>
    </citation>
    <scope>NUCLEOTIDE SEQUENCE</scope>
    <source>
        <strain evidence="10">NVP60</strain>
    </source>
</reference>
<proteinExistence type="inferred from homology"/>
<evidence type="ECO:0000256" key="6">
    <source>
        <dbReference type="ARBA" id="ARBA00023242"/>
    </source>
</evidence>
<evidence type="ECO:0000256" key="3">
    <source>
        <dbReference type="ARBA" id="ARBA00022664"/>
    </source>
</evidence>
<comment type="subcellular location">
    <subcellularLocation>
        <location evidence="1 9">Nucleus</location>
    </subcellularLocation>
</comment>
<organism evidence="10 11">
    <name type="scientific">Linnemannia gamsii</name>
    <dbReference type="NCBI Taxonomy" id="64522"/>
    <lineage>
        <taxon>Eukaryota</taxon>
        <taxon>Fungi</taxon>
        <taxon>Fungi incertae sedis</taxon>
        <taxon>Mucoromycota</taxon>
        <taxon>Mortierellomycotina</taxon>
        <taxon>Mortierellomycetes</taxon>
        <taxon>Mortierellales</taxon>
        <taxon>Mortierellaceae</taxon>
        <taxon>Linnemannia</taxon>
    </lineage>
</organism>
<evidence type="ECO:0000256" key="1">
    <source>
        <dbReference type="ARBA" id="ARBA00004123"/>
    </source>
</evidence>
<evidence type="ECO:0000256" key="4">
    <source>
        <dbReference type="ARBA" id="ARBA00022801"/>
    </source>
</evidence>
<comment type="catalytic activity">
    <reaction evidence="8 9">
        <text>O-phospho-L-threonyl-[protein] + H2O = L-threonyl-[protein] + phosphate</text>
        <dbReference type="Rhea" id="RHEA:47004"/>
        <dbReference type="Rhea" id="RHEA-COMP:11060"/>
        <dbReference type="Rhea" id="RHEA-COMP:11605"/>
        <dbReference type="ChEBI" id="CHEBI:15377"/>
        <dbReference type="ChEBI" id="CHEBI:30013"/>
        <dbReference type="ChEBI" id="CHEBI:43474"/>
        <dbReference type="ChEBI" id="CHEBI:61977"/>
        <dbReference type="EC" id="3.1.3.16"/>
    </reaction>
</comment>
<comment type="similarity">
    <text evidence="2 9">Belongs to the SSU72 phosphatase family.</text>
</comment>
<dbReference type="GO" id="GO:0031124">
    <property type="term" value="P:mRNA 3'-end processing"/>
    <property type="evidence" value="ECO:0007669"/>
    <property type="project" value="UniProtKB-ARBA"/>
</dbReference>
<keyword evidence="6 9" id="KW-0539">Nucleus</keyword>
<comment type="catalytic activity">
    <reaction evidence="7 9">
        <text>O-phospho-L-seryl-[protein] + H2O = L-seryl-[protein] + phosphate</text>
        <dbReference type="Rhea" id="RHEA:20629"/>
        <dbReference type="Rhea" id="RHEA-COMP:9863"/>
        <dbReference type="Rhea" id="RHEA-COMP:11604"/>
        <dbReference type="ChEBI" id="CHEBI:15377"/>
        <dbReference type="ChEBI" id="CHEBI:29999"/>
        <dbReference type="ChEBI" id="CHEBI:43474"/>
        <dbReference type="ChEBI" id="CHEBI:83421"/>
        <dbReference type="EC" id="3.1.3.16"/>
    </reaction>
</comment>
<evidence type="ECO:0000256" key="7">
    <source>
        <dbReference type="ARBA" id="ARBA00047761"/>
    </source>
</evidence>
<dbReference type="Pfam" id="PF04722">
    <property type="entry name" value="Ssu72"/>
    <property type="match status" value="1"/>
</dbReference>
<dbReference type="PANTHER" id="PTHR20383">
    <property type="entry name" value="RNA POLYMERASE II SUBUNIT A C-TERMINAL DOMAIN PHOSPHATASE"/>
    <property type="match status" value="1"/>
</dbReference>
<comment type="function">
    <text evidence="9">Component of the cleavage and polyadenylation factor (CPF) complex, which plays a key role in polyadenylation-dependent pre-mRNA 3'-end formation and cooperates with cleavage factors including the CFIA complex and NAB4/CFIB. SSU72 is required for 3'-end formation of snoRNAs.</text>
</comment>
<dbReference type="EC" id="3.1.3.16" evidence="9"/>
<comment type="function">
    <text evidence="9">Processively dephosphorylates Ser-5 of the heptad repeats YSPTSPS in the C-terminal domain of the largest RNA polymerase II subunit (RPB1).</text>
</comment>
<evidence type="ECO:0000256" key="5">
    <source>
        <dbReference type="ARBA" id="ARBA00022912"/>
    </source>
</evidence>
<evidence type="ECO:0000256" key="2">
    <source>
        <dbReference type="ARBA" id="ARBA00008978"/>
    </source>
</evidence>
<comment type="subunit">
    <text evidence="9">Component of the cleavage and polyadenylation factor (CPF) complex.</text>
</comment>
<dbReference type="FunFam" id="3.40.50.2300:FF:000039">
    <property type="entry name" value="RNA polymerase II subunit A C-terminal domain phosphatase"/>
    <property type="match status" value="1"/>
</dbReference>